<dbReference type="Proteomes" id="UP000192903">
    <property type="component" value="Unassembled WGS sequence"/>
</dbReference>
<organism evidence="1 2">
    <name type="scientific">Xaviernesmea oryzae</name>
    <dbReference type="NCBI Taxonomy" id="464029"/>
    <lineage>
        <taxon>Bacteria</taxon>
        <taxon>Pseudomonadati</taxon>
        <taxon>Pseudomonadota</taxon>
        <taxon>Alphaproteobacteria</taxon>
        <taxon>Hyphomicrobiales</taxon>
        <taxon>Rhizobiaceae</taxon>
        <taxon>Rhizobium/Agrobacterium group</taxon>
        <taxon>Xaviernesmea</taxon>
    </lineage>
</organism>
<dbReference type="STRING" id="464029.SAMN02982989_3130"/>
<evidence type="ECO:0000313" key="2">
    <source>
        <dbReference type="Proteomes" id="UP000192903"/>
    </source>
</evidence>
<sequence>MFISEETYVRLEREWLEMRRGARASAASIAVPAFRRAKIECDMRKITGARTEPQDPPKPPQ</sequence>
<dbReference type="AlphaFoldDB" id="A0A1X7FIY2"/>
<keyword evidence="2" id="KW-1185">Reference proteome</keyword>
<name>A0A1X7FIY2_9HYPH</name>
<reference evidence="2" key="1">
    <citation type="submission" date="2017-04" db="EMBL/GenBank/DDBJ databases">
        <authorList>
            <person name="Varghese N."/>
            <person name="Submissions S."/>
        </authorList>
    </citation>
    <scope>NUCLEOTIDE SEQUENCE [LARGE SCALE GENOMIC DNA]</scope>
    <source>
        <strain evidence="2">B4P</strain>
    </source>
</reference>
<gene>
    <name evidence="1" type="ORF">SAMN02982989_3130</name>
</gene>
<protein>
    <submittedName>
        <fullName evidence="1">Uncharacterized protein</fullName>
    </submittedName>
</protein>
<evidence type="ECO:0000313" key="1">
    <source>
        <dbReference type="EMBL" id="SMF52569.1"/>
    </source>
</evidence>
<dbReference type="RefSeq" id="WP_085423213.1">
    <property type="nucleotide sequence ID" value="NZ_FXAF01000006.1"/>
</dbReference>
<proteinExistence type="predicted"/>
<accession>A0A1X7FIY2</accession>
<dbReference type="EMBL" id="FXAF01000006">
    <property type="protein sequence ID" value="SMF52569.1"/>
    <property type="molecule type" value="Genomic_DNA"/>
</dbReference>